<proteinExistence type="predicted"/>
<dbReference type="Proteomes" id="UP001057452">
    <property type="component" value="Chromosome 7"/>
</dbReference>
<name>A0ACB9XEP1_CHAAC</name>
<keyword evidence="2" id="KW-1185">Reference proteome</keyword>
<gene>
    <name evidence="1" type="ORF">KUCAC02_013081</name>
</gene>
<evidence type="ECO:0000313" key="1">
    <source>
        <dbReference type="EMBL" id="KAI4824581.1"/>
    </source>
</evidence>
<evidence type="ECO:0000313" key="2">
    <source>
        <dbReference type="Proteomes" id="UP001057452"/>
    </source>
</evidence>
<sequence>NLQRPLSKAEMRRTDERRGSGETKIDQNQTGVQSTGGHKKGRNARPASRSSAFDLTDR</sequence>
<comment type="caution">
    <text evidence="1">The sequence shown here is derived from an EMBL/GenBank/DDBJ whole genome shotgun (WGS) entry which is preliminary data.</text>
</comment>
<organism evidence="1 2">
    <name type="scientific">Chaenocephalus aceratus</name>
    <name type="common">Blackfin icefish</name>
    <name type="synonym">Chaenichthys aceratus</name>
    <dbReference type="NCBI Taxonomy" id="36190"/>
    <lineage>
        <taxon>Eukaryota</taxon>
        <taxon>Metazoa</taxon>
        <taxon>Chordata</taxon>
        <taxon>Craniata</taxon>
        <taxon>Vertebrata</taxon>
        <taxon>Euteleostomi</taxon>
        <taxon>Actinopterygii</taxon>
        <taxon>Neopterygii</taxon>
        <taxon>Teleostei</taxon>
        <taxon>Neoteleostei</taxon>
        <taxon>Acanthomorphata</taxon>
        <taxon>Eupercaria</taxon>
        <taxon>Perciformes</taxon>
        <taxon>Notothenioidei</taxon>
        <taxon>Channichthyidae</taxon>
        <taxon>Chaenocephalus</taxon>
    </lineage>
</organism>
<dbReference type="EMBL" id="CM043791">
    <property type="protein sequence ID" value="KAI4824581.1"/>
    <property type="molecule type" value="Genomic_DNA"/>
</dbReference>
<protein>
    <submittedName>
        <fullName evidence="1">Uncharacterized protein</fullName>
    </submittedName>
</protein>
<feature type="non-terminal residue" evidence="1">
    <location>
        <position position="1"/>
    </location>
</feature>
<accession>A0ACB9XEP1</accession>
<reference evidence="1" key="1">
    <citation type="submission" date="2022-05" db="EMBL/GenBank/DDBJ databases">
        <title>Chromosome-level genome of Chaenocephalus aceratus.</title>
        <authorList>
            <person name="Park H."/>
        </authorList>
    </citation>
    <scope>NUCLEOTIDE SEQUENCE</scope>
    <source>
        <strain evidence="1">KU_202001</strain>
    </source>
</reference>
<feature type="non-terminal residue" evidence="1">
    <location>
        <position position="58"/>
    </location>
</feature>